<feature type="region of interest" description="Disordered" evidence="2">
    <location>
        <begin position="506"/>
        <end position="526"/>
    </location>
</feature>
<sequence length="682" mass="74736">MGPLDPALIDNPTPPPSPTVEVEPFAAEVEVETEVRAAAASLNMYGRLDAGLRRVGGSEPSSSSRRRGEANLAESQTSGSAEGEVAQSHPRSSSELGLMGLWRRHRLMSLCDPPLPPSPTLPTQAGHDPLIENHDKPEPMDSLDIPLPIGPPTEANLLSLTGPSEEVIVEPDIPLEAICAHVEEASVIVSAHAPAEVEEGPIEDLEVAPQPQALVVAAEIHEPPPSARIPTPPPAVVEIAPVLPPANDDVAVEVMDIVIVSDDDGDDGPVAEAPVVMLADSPPPPRVIDVVDLLADDPPVPAAALRTPPAPRRTSRAPPRAPRIPLGRRCFNCQRRGHLGNECPYPPAVGRPCFNCGLQGHEIADCPNPAPFAADNRIRLLERQQRLQERELRRLRTRRQLFSPPYSYAHPQLPPLAMWLGPQYPYPPPQPMAPLGWAYNVPRWQVPYQPPAIEYPPLPDDPEFSEPEEGALPVSSNVYGHGGCRQFCIRRMQLLSSDDEVNVIAPGGTFNDLDRNPQSLQEQQQQQQQQKSTLSLFYIAFIKHGRATVIDYHLYSMATQSRISFKFPSCLCCQRRVCTRWSNRSHTGKKATKKLIVKRIQGSCLHMPFECLILKEIRAVIECHLVNSVQQTVTEKLPACTCCGNRLQATKPSSSLDRALLPGFAKSIKCLYYYGVVSTHLY</sequence>
<dbReference type="EMBL" id="JBBCAQ010000017">
    <property type="protein sequence ID" value="KAK7597877.1"/>
    <property type="molecule type" value="Genomic_DNA"/>
</dbReference>
<evidence type="ECO:0000313" key="5">
    <source>
        <dbReference type="Proteomes" id="UP001367676"/>
    </source>
</evidence>
<proteinExistence type="predicted"/>
<name>A0AAN9Y5V3_9HEMI</name>
<feature type="domain" description="CCHC-type" evidence="3">
    <location>
        <begin position="328"/>
        <end position="344"/>
    </location>
</feature>
<keyword evidence="1" id="KW-0479">Metal-binding</keyword>
<dbReference type="InterPro" id="IPR001878">
    <property type="entry name" value="Znf_CCHC"/>
</dbReference>
<keyword evidence="1" id="KW-0863">Zinc-finger</keyword>
<organism evidence="4 5">
    <name type="scientific">Parthenolecanium corni</name>
    <dbReference type="NCBI Taxonomy" id="536013"/>
    <lineage>
        <taxon>Eukaryota</taxon>
        <taxon>Metazoa</taxon>
        <taxon>Ecdysozoa</taxon>
        <taxon>Arthropoda</taxon>
        <taxon>Hexapoda</taxon>
        <taxon>Insecta</taxon>
        <taxon>Pterygota</taxon>
        <taxon>Neoptera</taxon>
        <taxon>Paraneoptera</taxon>
        <taxon>Hemiptera</taxon>
        <taxon>Sternorrhyncha</taxon>
        <taxon>Coccoidea</taxon>
        <taxon>Coccidae</taxon>
        <taxon>Parthenolecanium</taxon>
    </lineage>
</organism>
<feature type="region of interest" description="Disordered" evidence="2">
    <location>
        <begin position="46"/>
        <end position="94"/>
    </location>
</feature>
<feature type="region of interest" description="Disordered" evidence="2">
    <location>
        <begin position="1"/>
        <end position="21"/>
    </location>
</feature>
<dbReference type="Pfam" id="PF00098">
    <property type="entry name" value="zf-CCHC"/>
    <property type="match status" value="1"/>
</dbReference>
<keyword evidence="5" id="KW-1185">Reference proteome</keyword>
<evidence type="ECO:0000313" key="4">
    <source>
        <dbReference type="EMBL" id="KAK7597877.1"/>
    </source>
</evidence>
<gene>
    <name evidence="4" type="ORF">V9T40_010102</name>
</gene>
<reference evidence="4 5" key="1">
    <citation type="submission" date="2024-03" db="EMBL/GenBank/DDBJ databases">
        <title>Adaptation during the transition from Ophiocordyceps entomopathogen to insect associate is accompanied by gene loss and intensified selection.</title>
        <authorList>
            <person name="Ward C.M."/>
            <person name="Onetto C.A."/>
            <person name="Borneman A.R."/>
        </authorList>
    </citation>
    <scope>NUCLEOTIDE SEQUENCE [LARGE SCALE GENOMIC DNA]</scope>
    <source>
        <strain evidence="4">AWRI1</strain>
        <tissue evidence="4">Single Adult Female</tissue>
    </source>
</reference>
<keyword evidence="1" id="KW-0862">Zinc</keyword>
<dbReference type="InterPro" id="IPR036875">
    <property type="entry name" value="Znf_CCHC_sf"/>
</dbReference>
<dbReference type="GO" id="GO:0003676">
    <property type="term" value="F:nucleic acid binding"/>
    <property type="evidence" value="ECO:0007669"/>
    <property type="project" value="InterPro"/>
</dbReference>
<evidence type="ECO:0000259" key="3">
    <source>
        <dbReference type="PROSITE" id="PS50158"/>
    </source>
</evidence>
<evidence type="ECO:0000256" key="2">
    <source>
        <dbReference type="SAM" id="MobiDB-lite"/>
    </source>
</evidence>
<feature type="region of interest" description="Disordered" evidence="2">
    <location>
        <begin position="300"/>
        <end position="321"/>
    </location>
</feature>
<accession>A0AAN9Y5V3</accession>
<comment type="caution">
    <text evidence="4">The sequence shown here is derived from an EMBL/GenBank/DDBJ whole genome shotgun (WGS) entry which is preliminary data.</text>
</comment>
<dbReference type="SMART" id="SM00343">
    <property type="entry name" value="ZnF_C2HC"/>
    <property type="match status" value="2"/>
</dbReference>
<evidence type="ECO:0000256" key="1">
    <source>
        <dbReference type="PROSITE-ProRule" id="PRU00047"/>
    </source>
</evidence>
<protein>
    <recommendedName>
        <fullName evidence="3">CCHC-type domain-containing protein</fullName>
    </recommendedName>
</protein>
<dbReference type="PROSITE" id="PS50158">
    <property type="entry name" value="ZF_CCHC"/>
    <property type="match status" value="2"/>
</dbReference>
<dbReference type="GO" id="GO:0008270">
    <property type="term" value="F:zinc ion binding"/>
    <property type="evidence" value="ECO:0007669"/>
    <property type="project" value="UniProtKB-KW"/>
</dbReference>
<feature type="compositionally biased region" description="Low complexity" evidence="2">
    <location>
        <begin position="53"/>
        <end position="63"/>
    </location>
</feature>
<dbReference type="AlphaFoldDB" id="A0AAN9Y5V3"/>
<feature type="domain" description="CCHC-type" evidence="3">
    <location>
        <begin position="353"/>
        <end position="368"/>
    </location>
</feature>
<dbReference type="Proteomes" id="UP001367676">
    <property type="component" value="Unassembled WGS sequence"/>
</dbReference>
<dbReference type="SUPFAM" id="SSF57756">
    <property type="entry name" value="Retrovirus zinc finger-like domains"/>
    <property type="match status" value="1"/>
</dbReference>
<dbReference type="Gene3D" id="4.10.60.10">
    <property type="entry name" value="Zinc finger, CCHC-type"/>
    <property type="match status" value="1"/>
</dbReference>